<gene>
    <name evidence="3" type="ORF">L3Y34_002401</name>
</gene>
<feature type="domain" description="Sdz-33 F-box" evidence="2">
    <location>
        <begin position="221"/>
        <end position="285"/>
    </location>
</feature>
<dbReference type="PANTHER" id="PTHR22899">
    <property type="entry name" value="CYCLIN-RELATED F-BOX FAMILY"/>
    <property type="match status" value="1"/>
</dbReference>
<accession>A0AAE9DFB2</accession>
<keyword evidence="1" id="KW-0732">Signal</keyword>
<dbReference type="InterPro" id="IPR053222">
    <property type="entry name" value="Zygotic_Embryogenesis-Asso"/>
</dbReference>
<evidence type="ECO:0000259" key="2">
    <source>
        <dbReference type="Pfam" id="PF07735"/>
    </source>
</evidence>
<dbReference type="Proteomes" id="UP000827892">
    <property type="component" value="Chromosome III"/>
</dbReference>
<proteinExistence type="predicted"/>
<sequence length="357" mass="41502">MNFYTFFAFFAILAVASVSGHRCRGSSYGGGGRGGRGGAIVIGSNNPNKIDLSLCSKRSKTLISRNFWRHLDVSCYLEFSENIELQLNIPHHLINIKFVIDQEQPTPRNIENVTQIKVRQNHSTLFKLIPKRDDFKVGEWIAHFMDIFHANTERSRIHFRPSWQYLELYSVRDLLKGINRVRFTFGTAGNPAFIRKALEILPPARQYVISSHCCLDNDTRQRFLTRNLSWLGFDPNALWRSFENILITNAQYINADKSSIRLEWMNRFLKMWIKGSNRRLKYLRIGVAHLYKVGVLMKGIRYQEMRERRQFNIIHVYTAANVPVFISKGIEIHRSDGKATATLNIRNDDILEMFVTD</sequence>
<evidence type="ECO:0000313" key="4">
    <source>
        <dbReference type="Proteomes" id="UP000827892"/>
    </source>
</evidence>
<dbReference type="InterPro" id="IPR024415">
    <property type="entry name" value="Fungus-induced"/>
</dbReference>
<reference evidence="3 4" key="1">
    <citation type="submission" date="2022-05" db="EMBL/GenBank/DDBJ databases">
        <title>Chromosome-level reference genomes for two strains of Caenorhabditis briggsae: an improved platform for comparative genomics.</title>
        <authorList>
            <person name="Stevens L."/>
            <person name="Andersen E.C."/>
        </authorList>
    </citation>
    <scope>NUCLEOTIDE SEQUENCE [LARGE SCALE GENOMIC DNA]</scope>
    <source>
        <strain evidence="3">QX1410_ONT</strain>
        <tissue evidence="3">Whole-organism</tissue>
    </source>
</reference>
<dbReference type="Pfam" id="PF07735">
    <property type="entry name" value="FBA_2"/>
    <property type="match status" value="1"/>
</dbReference>
<dbReference type="AlphaFoldDB" id="A0AAE9DFB2"/>
<dbReference type="InterPro" id="IPR012885">
    <property type="entry name" value="F-box_Sdz-33"/>
</dbReference>
<name>A0AAE9DFB2_CAEBR</name>
<protein>
    <recommendedName>
        <fullName evidence="2">Sdz-33 F-box domain-containing protein</fullName>
    </recommendedName>
</protein>
<dbReference type="EMBL" id="CP090893">
    <property type="protein sequence ID" value="ULU02782.1"/>
    <property type="molecule type" value="Genomic_DNA"/>
</dbReference>
<dbReference type="Pfam" id="PF10917">
    <property type="entry name" value="Fungus-induced"/>
    <property type="match status" value="1"/>
</dbReference>
<feature type="signal peptide" evidence="1">
    <location>
        <begin position="1"/>
        <end position="20"/>
    </location>
</feature>
<evidence type="ECO:0000256" key="1">
    <source>
        <dbReference type="SAM" id="SignalP"/>
    </source>
</evidence>
<organism evidence="3 4">
    <name type="scientific">Caenorhabditis briggsae</name>
    <dbReference type="NCBI Taxonomy" id="6238"/>
    <lineage>
        <taxon>Eukaryota</taxon>
        <taxon>Metazoa</taxon>
        <taxon>Ecdysozoa</taxon>
        <taxon>Nematoda</taxon>
        <taxon>Chromadorea</taxon>
        <taxon>Rhabditida</taxon>
        <taxon>Rhabditina</taxon>
        <taxon>Rhabditomorpha</taxon>
        <taxon>Rhabditoidea</taxon>
        <taxon>Rhabditidae</taxon>
        <taxon>Peloderinae</taxon>
        <taxon>Caenorhabditis</taxon>
    </lineage>
</organism>
<evidence type="ECO:0000313" key="3">
    <source>
        <dbReference type="EMBL" id="ULU02782.1"/>
    </source>
</evidence>
<feature type="chain" id="PRO_5041916743" description="Sdz-33 F-box domain-containing protein" evidence="1">
    <location>
        <begin position="21"/>
        <end position="357"/>
    </location>
</feature>